<evidence type="ECO:0000313" key="2">
    <source>
        <dbReference type="Proteomes" id="UP000789524"/>
    </source>
</evidence>
<comment type="caution">
    <text evidence="1">The sequence shown here is derived from an EMBL/GenBank/DDBJ whole genome shotgun (WGS) entry which is preliminary data.</text>
</comment>
<reference evidence="1" key="1">
    <citation type="submission" date="2021-09" db="EMBL/GenBank/DDBJ databases">
        <authorList>
            <person name="Martin H S."/>
        </authorList>
    </citation>
    <scope>NUCLEOTIDE SEQUENCE</scope>
</reference>
<dbReference type="EMBL" id="CAKASE010000082">
    <property type="protein sequence ID" value="CAG9584564.1"/>
    <property type="molecule type" value="Genomic_DNA"/>
</dbReference>
<sequence length="394" mass="45925">MDFLDPHEKDSISKKCNRVRSWYLYEQYKSLERNQIDAACLLKSKSYQNNLLRQELKERRARRRLCDSNELCRSEFRTNKDNIRSNISVSDDNLFDSVCELHEDGEIKDICSCDGSKTSKYDDNVNKEDLSCSDSVLSVVDNLTTNYPQDVKKELEIVKKNIAQNINLQLETVKENVECLEKFTKLNDEDLLSRGNSEVADFKDVNKNVKEKSKNSIESLLSIWSKLVLFAYNTSQTNHGNYFQSYVSPIKFASSDCNTFHPTLPTKALKCYNENKKTKQKSLKTHKNCRYCSDGPSLKRNYNKKYNSEYKSHSKRSFSNTINERKCRGASEPWQSFDVHETKIGGSYRLNTDSYKRLCYCHDLEIIVDRIQQVARDMEILLEDVDDTSSKHYF</sequence>
<dbReference type="AlphaFoldDB" id="A0A8J2WEN3"/>
<protein>
    <submittedName>
        <fullName evidence="1">(African queen) hypothetical protein</fullName>
    </submittedName>
</protein>
<dbReference type="OrthoDB" id="10071738at2759"/>
<evidence type="ECO:0000313" key="1">
    <source>
        <dbReference type="EMBL" id="CAG9584564.1"/>
    </source>
</evidence>
<accession>A0A8J2WEN3</accession>
<proteinExistence type="predicted"/>
<dbReference type="Proteomes" id="UP000789524">
    <property type="component" value="Unassembled WGS sequence"/>
</dbReference>
<gene>
    <name evidence="1" type="ORF">DCHRY22_LOCUS15131</name>
</gene>
<keyword evidence="2" id="KW-1185">Reference proteome</keyword>
<organism evidence="1 2">
    <name type="scientific">Danaus chrysippus</name>
    <name type="common">African queen</name>
    <dbReference type="NCBI Taxonomy" id="151541"/>
    <lineage>
        <taxon>Eukaryota</taxon>
        <taxon>Metazoa</taxon>
        <taxon>Ecdysozoa</taxon>
        <taxon>Arthropoda</taxon>
        <taxon>Hexapoda</taxon>
        <taxon>Insecta</taxon>
        <taxon>Pterygota</taxon>
        <taxon>Neoptera</taxon>
        <taxon>Endopterygota</taxon>
        <taxon>Lepidoptera</taxon>
        <taxon>Glossata</taxon>
        <taxon>Ditrysia</taxon>
        <taxon>Papilionoidea</taxon>
        <taxon>Nymphalidae</taxon>
        <taxon>Danainae</taxon>
        <taxon>Danaini</taxon>
        <taxon>Danaina</taxon>
        <taxon>Danaus</taxon>
        <taxon>Anosia</taxon>
    </lineage>
</organism>
<name>A0A8J2WEN3_9NEOP</name>